<dbReference type="GO" id="GO:0005506">
    <property type="term" value="F:iron ion binding"/>
    <property type="evidence" value="ECO:0007669"/>
    <property type="project" value="InterPro"/>
</dbReference>
<sequence>MKKLLLIPTLMLTFSSLNAYTQSERVKDMQKMAQAMNDIQSGFFYNNLDIVKDGVKTLKETVLKIGPTNEEIMDTDVYEKWLRSNVKMTKKIQDKIVRRSEDIEERFGDGDPKQALQAYNKISAQCLKCHVELRKW</sequence>
<dbReference type="GO" id="GO:0020037">
    <property type="term" value="F:heme binding"/>
    <property type="evidence" value="ECO:0007669"/>
    <property type="project" value="InterPro"/>
</dbReference>
<evidence type="ECO:0000313" key="2">
    <source>
        <dbReference type="EMBL" id="CAA6814203.1"/>
    </source>
</evidence>
<name>A0A6S6T4P5_9BACT</name>
<dbReference type="EMBL" id="CACVAU010000044">
    <property type="protein sequence ID" value="CAA6814203.1"/>
    <property type="molecule type" value="Genomic_DNA"/>
</dbReference>
<reference evidence="2" key="1">
    <citation type="submission" date="2020-01" db="EMBL/GenBank/DDBJ databases">
        <authorList>
            <person name="Meier V. D."/>
            <person name="Meier V D."/>
        </authorList>
    </citation>
    <scope>NUCLEOTIDE SEQUENCE</scope>
    <source>
        <strain evidence="2">HLG_WM_MAG_05</strain>
    </source>
</reference>
<accession>A0A6S6T4P5</accession>
<protein>
    <recommendedName>
        <fullName evidence="3">Cytochrome C</fullName>
    </recommendedName>
</protein>
<feature type="signal peptide" evidence="1">
    <location>
        <begin position="1"/>
        <end position="19"/>
    </location>
</feature>
<dbReference type="GO" id="GO:0009055">
    <property type="term" value="F:electron transfer activity"/>
    <property type="evidence" value="ECO:0007669"/>
    <property type="project" value="InterPro"/>
</dbReference>
<keyword evidence="1" id="KW-0732">Signal</keyword>
<dbReference type="GO" id="GO:0022900">
    <property type="term" value="P:electron transport chain"/>
    <property type="evidence" value="ECO:0007669"/>
    <property type="project" value="InterPro"/>
</dbReference>
<dbReference type="SUPFAM" id="SSF47175">
    <property type="entry name" value="Cytochromes"/>
    <property type="match status" value="1"/>
</dbReference>
<evidence type="ECO:0000256" key="1">
    <source>
        <dbReference type="SAM" id="SignalP"/>
    </source>
</evidence>
<organism evidence="2">
    <name type="scientific">uncultured Sulfurovum sp</name>
    <dbReference type="NCBI Taxonomy" id="269237"/>
    <lineage>
        <taxon>Bacteria</taxon>
        <taxon>Pseudomonadati</taxon>
        <taxon>Campylobacterota</taxon>
        <taxon>Epsilonproteobacteria</taxon>
        <taxon>Campylobacterales</taxon>
        <taxon>Sulfurovaceae</taxon>
        <taxon>Sulfurovum</taxon>
        <taxon>environmental samples</taxon>
    </lineage>
</organism>
<proteinExistence type="predicted"/>
<evidence type="ECO:0008006" key="3">
    <source>
        <dbReference type="Google" id="ProtNLM"/>
    </source>
</evidence>
<feature type="chain" id="PRO_5028080479" description="Cytochrome C" evidence="1">
    <location>
        <begin position="20"/>
        <end position="136"/>
    </location>
</feature>
<dbReference type="InterPro" id="IPR010980">
    <property type="entry name" value="Cyt_c/b562"/>
</dbReference>
<dbReference type="AlphaFoldDB" id="A0A6S6T4P5"/>
<gene>
    <name evidence="2" type="ORF">HELGO_WM4229</name>
</gene>
<dbReference type="Gene3D" id="1.20.120.10">
    <property type="entry name" value="Cytochrome c/b562"/>
    <property type="match status" value="1"/>
</dbReference>